<keyword evidence="6" id="KW-0067">ATP-binding</keyword>
<evidence type="ECO:0000256" key="5">
    <source>
        <dbReference type="ARBA" id="ARBA00022763"/>
    </source>
</evidence>
<keyword evidence="5 9" id="KW-0227">DNA damage</keyword>
<keyword evidence="4" id="KW-0547">Nucleotide-binding</keyword>
<dbReference type="FunFam" id="3.40.50.300:FF:000319">
    <property type="entry name" value="DNA repair protein RecN"/>
    <property type="match status" value="1"/>
</dbReference>
<dbReference type="GO" id="GO:0043590">
    <property type="term" value="C:bacterial nucleoid"/>
    <property type="evidence" value="ECO:0007669"/>
    <property type="project" value="TreeGrafter"/>
</dbReference>
<dbReference type="AlphaFoldDB" id="A0A0U5BGY1"/>
<evidence type="ECO:0000256" key="7">
    <source>
        <dbReference type="ARBA" id="ARBA00023204"/>
    </source>
</evidence>
<protein>
    <recommendedName>
        <fullName evidence="3 9">DNA repair protein RecN</fullName>
    </recommendedName>
    <alternativeName>
        <fullName evidence="8 9">Recombination protein N</fullName>
    </alternativeName>
</protein>
<dbReference type="OrthoDB" id="9806954at2"/>
<gene>
    <name evidence="10" type="primary">recN</name>
    <name evidence="10" type="ORF">CB4_01612</name>
</gene>
<dbReference type="GO" id="GO:0009432">
    <property type="term" value="P:SOS response"/>
    <property type="evidence" value="ECO:0007669"/>
    <property type="project" value="TreeGrafter"/>
</dbReference>
<keyword evidence="7 9" id="KW-0234">DNA repair</keyword>
<evidence type="ECO:0000313" key="11">
    <source>
        <dbReference type="Proteomes" id="UP000217696"/>
    </source>
</evidence>
<reference evidence="10 11" key="1">
    <citation type="submission" date="2015-12" db="EMBL/GenBank/DDBJ databases">
        <title>Genome sequence of Aneurinibacillus soli.</title>
        <authorList>
            <person name="Lee J.S."/>
            <person name="Lee K.C."/>
            <person name="Kim K.K."/>
            <person name="Lee B.W."/>
        </authorList>
    </citation>
    <scope>NUCLEOTIDE SEQUENCE [LARGE SCALE GENOMIC DNA]</scope>
    <source>
        <strain evidence="10 11">CB4</strain>
    </source>
</reference>
<dbReference type="GO" id="GO:0006310">
    <property type="term" value="P:DNA recombination"/>
    <property type="evidence" value="ECO:0007669"/>
    <property type="project" value="InterPro"/>
</dbReference>
<proteinExistence type="inferred from homology"/>
<dbReference type="FunFam" id="3.40.50.300:FF:000356">
    <property type="entry name" value="DNA repair protein RecN"/>
    <property type="match status" value="1"/>
</dbReference>
<dbReference type="InterPro" id="IPR003395">
    <property type="entry name" value="RecF/RecN/SMC_N"/>
</dbReference>
<dbReference type="PIRSF" id="PIRSF003128">
    <property type="entry name" value="RecN"/>
    <property type="match status" value="1"/>
</dbReference>
<evidence type="ECO:0000256" key="4">
    <source>
        <dbReference type="ARBA" id="ARBA00022741"/>
    </source>
</evidence>
<evidence type="ECO:0000256" key="9">
    <source>
        <dbReference type="PIRNR" id="PIRNR003128"/>
    </source>
</evidence>
<dbReference type="Gene3D" id="3.40.50.300">
    <property type="entry name" value="P-loop containing nucleotide triphosphate hydrolases"/>
    <property type="match status" value="2"/>
</dbReference>
<evidence type="ECO:0000256" key="1">
    <source>
        <dbReference type="ARBA" id="ARBA00003618"/>
    </source>
</evidence>
<dbReference type="EMBL" id="AP017312">
    <property type="protein sequence ID" value="BAU27438.1"/>
    <property type="molecule type" value="Genomic_DNA"/>
</dbReference>
<dbReference type="GO" id="GO:0005524">
    <property type="term" value="F:ATP binding"/>
    <property type="evidence" value="ECO:0007669"/>
    <property type="project" value="UniProtKB-KW"/>
</dbReference>
<dbReference type="NCBIfam" id="NF008121">
    <property type="entry name" value="PRK10869.1"/>
    <property type="match status" value="1"/>
</dbReference>
<name>A0A0U5BGY1_9BACL</name>
<evidence type="ECO:0000256" key="2">
    <source>
        <dbReference type="ARBA" id="ARBA00009441"/>
    </source>
</evidence>
<dbReference type="Proteomes" id="UP000217696">
    <property type="component" value="Chromosome"/>
</dbReference>
<keyword evidence="11" id="KW-1185">Reference proteome</keyword>
<dbReference type="SUPFAM" id="SSF52540">
    <property type="entry name" value="P-loop containing nucleoside triphosphate hydrolases"/>
    <property type="match status" value="1"/>
</dbReference>
<comment type="function">
    <text evidence="1 9">May be involved in recombinational repair of damaged DNA.</text>
</comment>
<dbReference type="NCBIfam" id="TIGR00634">
    <property type="entry name" value="recN"/>
    <property type="match status" value="1"/>
</dbReference>
<dbReference type="KEGG" id="asoc:CB4_01612"/>
<dbReference type="RefSeq" id="WP_096464774.1">
    <property type="nucleotide sequence ID" value="NZ_AP017312.1"/>
</dbReference>
<dbReference type="InterPro" id="IPR027417">
    <property type="entry name" value="P-loop_NTPase"/>
</dbReference>
<comment type="similarity">
    <text evidence="2 9">Belongs to the RecN family.</text>
</comment>
<dbReference type="CDD" id="cd03241">
    <property type="entry name" value="ABC_RecN"/>
    <property type="match status" value="1"/>
</dbReference>
<accession>A0A0U5BGY1</accession>
<dbReference type="InterPro" id="IPR004604">
    <property type="entry name" value="DNA_recomb/repair_RecN"/>
</dbReference>
<organism evidence="10 11">
    <name type="scientific">Aneurinibacillus soli</name>
    <dbReference type="NCBI Taxonomy" id="1500254"/>
    <lineage>
        <taxon>Bacteria</taxon>
        <taxon>Bacillati</taxon>
        <taxon>Bacillota</taxon>
        <taxon>Bacilli</taxon>
        <taxon>Bacillales</taxon>
        <taxon>Paenibacillaceae</taxon>
        <taxon>Aneurinibacillus group</taxon>
        <taxon>Aneurinibacillus</taxon>
    </lineage>
</organism>
<dbReference type="Pfam" id="PF02463">
    <property type="entry name" value="SMC_N"/>
    <property type="match status" value="1"/>
</dbReference>
<evidence type="ECO:0000313" key="10">
    <source>
        <dbReference type="EMBL" id="BAU27438.1"/>
    </source>
</evidence>
<evidence type="ECO:0000256" key="6">
    <source>
        <dbReference type="ARBA" id="ARBA00022840"/>
    </source>
</evidence>
<dbReference type="PANTHER" id="PTHR11059">
    <property type="entry name" value="DNA REPAIR PROTEIN RECN"/>
    <property type="match status" value="1"/>
</dbReference>
<evidence type="ECO:0000256" key="8">
    <source>
        <dbReference type="ARBA" id="ARBA00033408"/>
    </source>
</evidence>
<dbReference type="PANTHER" id="PTHR11059:SF0">
    <property type="entry name" value="DNA REPAIR PROTEIN RECN"/>
    <property type="match status" value="1"/>
</dbReference>
<evidence type="ECO:0000256" key="3">
    <source>
        <dbReference type="ARBA" id="ARBA00021315"/>
    </source>
</evidence>
<sequence length="575" mass="65141">MLLELTIKNFAVIKEVSVSFGRGLTILTGETGAGKSILIDAIGMLLGGRGSADYVRYGCKKAEIEGLFDFVDDAPALAMLREIGVETEEGMMIVRREVMSSGKTVCRINGQLVTLAMLREVAPWLINIHGQHEHQSLMQGDRHLEWLDAFGDEKSARTKQEFGKLYGQYKQIRSELEYISTNERELVQRMDMLRFQLQEIVEADLKPLEDEELQKEKKRLSGGEKMVRGLEDAYRSLVGEQRGVDWISNTMSNLESVLAYDEELKETYQMVEQAFYQMEEAARSIRSYRDNIEFDPERLSQIESRLDEINRLKRKYGLSVDEILEYGASIEDELDQMENRESRIEALNKKLKEAALDLAVEAQELSELRRRIASELATSIEQELRDLHMSRARFEVAVTQIEDEHGLDVNGSRVRVTGTGIDQVEFLIAPNPGEPLRPVTKIASGGELSRIMLAMKTILADAERIDTMIFDEVDTGVSGRAAQAIAEKLVRVSRRRQVLSITHLPQVASMADTHLYIEKHMNETETETHVTALSHEERVIELARMLGGAQVTETTKDNAREMLAQADALKKEMQE</sequence>
<dbReference type="GO" id="GO:0006281">
    <property type="term" value="P:DNA repair"/>
    <property type="evidence" value="ECO:0007669"/>
    <property type="project" value="UniProtKB-KW"/>
</dbReference>